<evidence type="ECO:0000256" key="1">
    <source>
        <dbReference type="ARBA" id="ARBA00001941"/>
    </source>
</evidence>
<protein>
    <submittedName>
        <fullName evidence="11">Aminopeptidase</fullName>
    </submittedName>
</protein>
<comment type="cofactor">
    <cofactor evidence="1">
        <name>Co(2+)</name>
        <dbReference type="ChEBI" id="CHEBI:48828"/>
    </cofactor>
</comment>
<dbReference type="GO" id="GO:0008237">
    <property type="term" value="F:metallopeptidase activity"/>
    <property type="evidence" value="ECO:0007669"/>
    <property type="project" value="UniProtKB-KW"/>
</dbReference>
<feature type="region of interest" description="Disordered" evidence="10">
    <location>
        <begin position="186"/>
        <end position="205"/>
    </location>
</feature>
<comment type="cofactor">
    <cofactor evidence="3">
        <name>Zn(2+)</name>
        <dbReference type="ChEBI" id="CHEBI:29105"/>
    </cofactor>
</comment>
<gene>
    <name evidence="11" type="ORF">GQS65_12605</name>
</gene>
<evidence type="ECO:0000256" key="6">
    <source>
        <dbReference type="ARBA" id="ARBA00022670"/>
    </source>
</evidence>
<comment type="similarity">
    <text evidence="4">Belongs to the peptidase M29 family.</text>
</comment>
<dbReference type="PANTHER" id="PTHR34448">
    <property type="entry name" value="AMINOPEPTIDASE"/>
    <property type="match status" value="1"/>
</dbReference>
<dbReference type="GO" id="GO:0006508">
    <property type="term" value="P:proteolysis"/>
    <property type="evidence" value="ECO:0007669"/>
    <property type="project" value="UniProtKB-KW"/>
</dbReference>
<evidence type="ECO:0000256" key="10">
    <source>
        <dbReference type="SAM" id="MobiDB-lite"/>
    </source>
</evidence>
<reference evidence="11 12" key="1">
    <citation type="submission" date="2019-12" db="EMBL/GenBank/DDBJ databases">
        <title>Halocatena pleomorpha gen. nov. sp. nov., an extremely halophilic archaeon of family Halobacteriaceae isolated from saltpan soil.</title>
        <authorList>
            <person name="Pal Y."/>
            <person name="Verma A."/>
            <person name="Krishnamurthi S."/>
            <person name="Kumar P."/>
        </authorList>
    </citation>
    <scope>NUCLEOTIDE SEQUENCE [LARGE SCALE GENOMIC DNA]</scope>
    <source>
        <strain evidence="11 12">JCM 16495</strain>
    </source>
</reference>
<evidence type="ECO:0000256" key="7">
    <source>
        <dbReference type="ARBA" id="ARBA00022723"/>
    </source>
</evidence>
<keyword evidence="7" id="KW-0479">Metal-binding</keyword>
<evidence type="ECO:0000313" key="11">
    <source>
        <dbReference type="EMBL" id="MWG35315.1"/>
    </source>
</evidence>
<sequence length="379" mass="41308">MDPRIREQAAVVVDHSTGVEAGDHVVVSGPPAAEDLLVAVAELCGERGAIVNVRMNSERASRAYRRAIDEADIALDEVTLATYEAADVMIGVRGSANAYESSDVPPETSATFRQENKPIQEAAMEKRWLATQYPTPGGAQQAELSTAAYEEFVWSAINKDWDAQREHQAQLVDILDDADEVHVVSGDSAEGTSAGTQNASRSEHSTDVRMSIAGNVVKNDYGEHNMPGGEVFTAPVPDSVEGEVLFDKPVMVQGREVLDARLVFEGGEVVEHSASKNEAVLTSLLETDDGARRLGELGIGMNRDIDRFTYNMLFDEKMGDTVHMAIGMAYEDTVGEENERNDSAVHTDMIVDMSEDSFIEVDGERIQEDGTFVFEESED</sequence>
<keyword evidence="9" id="KW-0482">Metalloprotease</keyword>
<dbReference type="Gene3D" id="3.40.1830.10">
    <property type="entry name" value="Thermophilic metalloprotease (M29)"/>
    <property type="match status" value="1"/>
</dbReference>
<evidence type="ECO:0000256" key="2">
    <source>
        <dbReference type="ARBA" id="ARBA00001946"/>
    </source>
</evidence>
<dbReference type="GO" id="GO:0004177">
    <property type="term" value="F:aminopeptidase activity"/>
    <property type="evidence" value="ECO:0007669"/>
    <property type="project" value="UniProtKB-KW"/>
</dbReference>
<proteinExistence type="inferred from homology"/>
<dbReference type="Proteomes" id="UP000451471">
    <property type="component" value="Unassembled WGS sequence"/>
</dbReference>
<keyword evidence="8" id="KW-0378">Hydrolase</keyword>
<keyword evidence="5 11" id="KW-0031">Aminopeptidase</keyword>
<comment type="caution">
    <text evidence="11">The sequence shown here is derived from an EMBL/GenBank/DDBJ whole genome shotgun (WGS) entry which is preliminary data.</text>
</comment>
<name>A0A6B0GT60_9EURY</name>
<dbReference type="InterPro" id="IPR000787">
    <property type="entry name" value="Peptidase_M29"/>
</dbReference>
<evidence type="ECO:0000313" key="12">
    <source>
        <dbReference type="Proteomes" id="UP000451471"/>
    </source>
</evidence>
<accession>A0A6B0GT60</accession>
<keyword evidence="12" id="KW-1185">Reference proteome</keyword>
<dbReference type="PRINTS" id="PR00919">
    <property type="entry name" value="THERMOPTASE"/>
</dbReference>
<dbReference type="SUPFAM" id="SSF144052">
    <property type="entry name" value="Thermophilic metalloprotease-like"/>
    <property type="match status" value="1"/>
</dbReference>
<dbReference type="EMBL" id="WSZK01000021">
    <property type="protein sequence ID" value="MWG35315.1"/>
    <property type="molecule type" value="Genomic_DNA"/>
</dbReference>
<evidence type="ECO:0000256" key="9">
    <source>
        <dbReference type="ARBA" id="ARBA00023049"/>
    </source>
</evidence>
<comment type="cofactor">
    <cofactor evidence="2">
        <name>Mg(2+)</name>
        <dbReference type="ChEBI" id="CHEBI:18420"/>
    </cofactor>
</comment>
<organism evidence="11 12">
    <name type="scientific">Halomarina oriensis</name>
    <dbReference type="NCBI Taxonomy" id="671145"/>
    <lineage>
        <taxon>Archaea</taxon>
        <taxon>Methanobacteriati</taxon>
        <taxon>Methanobacteriota</taxon>
        <taxon>Stenosarchaea group</taxon>
        <taxon>Halobacteria</taxon>
        <taxon>Halobacteriales</taxon>
        <taxon>Natronomonadaceae</taxon>
        <taxon>Halomarina</taxon>
    </lineage>
</organism>
<evidence type="ECO:0000256" key="8">
    <source>
        <dbReference type="ARBA" id="ARBA00022801"/>
    </source>
</evidence>
<evidence type="ECO:0000256" key="4">
    <source>
        <dbReference type="ARBA" id="ARBA00008236"/>
    </source>
</evidence>
<feature type="compositionally biased region" description="Polar residues" evidence="10">
    <location>
        <begin position="190"/>
        <end position="200"/>
    </location>
</feature>
<evidence type="ECO:0000256" key="5">
    <source>
        <dbReference type="ARBA" id="ARBA00022438"/>
    </source>
</evidence>
<dbReference type="InterPro" id="IPR035097">
    <property type="entry name" value="M29_N-terminal"/>
</dbReference>
<dbReference type="OrthoDB" id="145069at2157"/>
<keyword evidence="6" id="KW-0645">Protease</keyword>
<dbReference type="PANTHER" id="PTHR34448:SF1">
    <property type="entry name" value="BLL6088 PROTEIN"/>
    <property type="match status" value="1"/>
</dbReference>
<dbReference type="RefSeq" id="WP_158205000.1">
    <property type="nucleotide sequence ID" value="NZ_WSZK01000021.1"/>
</dbReference>
<dbReference type="AlphaFoldDB" id="A0A6B0GT60"/>
<dbReference type="Pfam" id="PF02073">
    <property type="entry name" value="Peptidase_M29"/>
    <property type="match status" value="1"/>
</dbReference>
<dbReference type="InterPro" id="IPR052170">
    <property type="entry name" value="M29_Exopeptidase"/>
</dbReference>
<evidence type="ECO:0000256" key="3">
    <source>
        <dbReference type="ARBA" id="ARBA00001947"/>
    </source>
</evidence>
<dbReference type="GO" id="GO:0046872">
    <property type="term" value="F:metal ion binding"/>
    <property type="evidence" value="ECO:0007669"/>
    <property type="project" value="UniProtKB-KW"/>
</dbReference>